<dbReference type="GO" id="GO:0003677">
    <property type="term" value="F:DNA binding"/>
    <property type="evidence" value="ECO:0007669"/>
    <property type="project" value="UniProtKB-KW"/>
</dbReference>
<dbReference type="SMART" id="SM00345">
    <property type="entry name" value="HTH_GNTR"/>
    <property type="match status" value="1"/>
</dbReference>
<protein>
    <submittedName>
        <fullName evidence="6">GntR family transcriptional regulator</fullName>
    </submittedName>
</protein>
<feature type="domain" description="HTH gntR-type" evidence="5">
    <location>
        <begin position="13"/>
        <end position="81"/>
    </location>
</feature>
<dbReference type="InterPro" id="IPR050679">
    <property type="entry name" value="Bact_HTH_transcr_reg"/>
</dbReference>
<dbReference type="Pfam" id="PF07702">
    <property type="entry name" value="UTRA"/>
    <property type="match status" value="1"/>
</dbReference>
<gene>
    <name evidence="6" type="ORF">BLA6863_00976</name>
</gene>
<accession>A0A6P2I5T8</accession>
<organism evidence="6 7">
    <name type="scientific">Burkholderia lata (strain ATCC 17760 / DSM 23089 / LMG 22485 / NCIMB 9086 / R18194 / 383)</name>
    <dbReference type="NCBI Taxonomy" id="482957"/>
    <lineage>
        <taxon>Bacteria</taxon>
        <taxon>Pseudomonadati</taxon>
        <taxon>Pseudomonadota</taxon>
        <taxon>Betaproteobacteria</taxon>
        <taxon>Burkholderiales</taxon>
        <taxon>Burkholderiaceae</taxon>
        <taxon>Burkholderia</taxon>
        <taxon>Burkholderia cepacia complex</taxon>
    </lineage>
</organism>
<dbReference type="SUPFAM" id="SSF64288">
    <property type="entry name" value="Chorismate lyase-like"/>
    <property type="match status" value="1"/>
</dbReference>
<evidence type="ECO:0000313" key="6">
    <source>
        <dbReference type="EMBL" id="VWB23993.1"/>
    </source>
</evidence>
<sequence>MNPSSSPPERKGVALYARIASLLRGRIHQGEWKRGDQLPPIPELCAFYQAGTITVRQALAELSADGLVSSARGRGTFVTADVVSPADNPALRAAINDPLQLAPGQTLRVLLREAVTELPAALQTGQPTRAAYMRIRTLHLHDGMPYGVMDSYVARETYDRFPKGSDARHKVGYLVRQYNRLPLAKARQEITAAYADQETADLLASDGADCSMADMLIRMRRWWTDDDGCIVHAGLYLYRADRFVLDITHDLDGDDRSADLIPSPRTAPRKTTRKPAA</sequence>
<evidence type="ECO:0000256" key="1">
    <source>
        <dbReference type="ARBA" id="ARBA00023015"/>
    </source>
</evidence>
<dbReference type="InterPro" id="IPR036388">
    <property type="entry name" value="WH-like_DNA-bd_sf"/>
</dbReference>
<name>A0A6P2I5T8_BURL3</name>
<dbReference type="Proteomes" id="UP000494170">
    <property type="component" value="Unassembled WGS sequence"/>
</dbReference>
<evidence type="ECO:0000256" key="2">
    <source>
        <dbReference type="ARBA" id="ARBA00023125"/>
    </source>
</evidence>
<dbReference type="InterPro" id="IPR028978">
    <property type="entry name" value="Chorismate_lyase_/UTRA_dom_sf"/>
</dbReference>
<dbReference type="InterPro" id="IPR036390">
    <property type="entry name" value="WH_DNA-bd_sf"/>
</dbReference>
<dbReference type="Gene3D" id="3.40.1410.10">
    <property type="entry name" value="Chorismate lyase-like"/>
    <property type="match status" value="1"/>
</dbReference>
<feature type="compositionally biased region" description="Basic residues" evidence="4">
    <location>
        <begin position="267"/>
        <end position="277"/>
    </location>
</feature>
<dbReference type="SUPFAM" id="SSF46785">
    <property type="entry name" value="Winged helix' DNA-binding domain"/>
    <property type="match status" value="1"/>
</dbReference>
<dbReference type="RefSeq" id="WP_174937939.1">
    <property type="nucleotide sequence ID" value="NZ_CABVPY010000004.1"/>
</dbReference>
<feature type="region of interest" description="Disordered" evidence="4">
    <location>
        <begin position="256"/>
        <end position="277"/>
    </location>
</feature>
<dbReference type="Pfam" id="PF00392">
    <property type="entry name" value="GntR"/>
    <property type="match status" value="1"/>
</dbReference>
<dbReference type="AlphaFoldDB" id="A0A6P2I5T8"/>
<dbReference type="GO" id="GO:0003700">
    <property type="term" value="F:DNA-binding transcription factor activity"/>
    <property type="evidence" value="ECO:0007669"/>
    <property type="project" value="InterPro"/>
</dbReference>
<evidence type="ECO:0000259" key="5">
    <source>
        <dbReference type="PROSITE" id="PS50949"/>
    </source>
</evidence>
<keyword evidence="2" id="KW-0238">DNA-binding</keyword>
<dbReference type="GO" id="GO:0045892">
    <property type="term" value="P:negative regulation of DNA-templated transcription"/>
    <property type="evidence" value="ECO:0007669"/>
    <property type="project" value="TreeGrafter"/>
</dbReference>
<dbReference type="Gene3D" id="1.10.10.10">
    <property type="entry name" value="Winged helix-like DNA-binding domain superfamily/Winged helix DNA-binding domain"/>
    <property type="match status" value="1"/>
</dbReference>
<dbReference type="SMART" id="SM00866">
    <property type="entry name" value="UTRA"/>
    <property type="match status" value="1"/>
</dbReference>
<keyword evidence="1" id="KW-0805">Transcription regulation</keyword>
<evidence type="ECO:0000313" key="7">
    <source>
        <dbReference type="Proteomes" id="UP000494170"/>
    </source>
</evidence>
<proteinExistence type="predicted"/>
<dbReference type="InterPro" id="IPR011663">
    <property type="entry name" value="UTRA"/>
</dbReference>
<reference evidence="6 7" key="1">
    <citation type="submission" date="2019-09" db="EMBL/GenBank/DDBJ databases">
        <authorList>
            <person name="Depoorter E."/>
        </authorList>
    </citation>
    <scope>NUCLEOTIDE SEQUENCE [LARGE SCALE GENOMIC DNA]</scope>
    <source>
        <strain evidence="6">LMG 6863</strain>
    </source>
</reference>
<dbReference type="PANTHER" id="PTHR44846">
    <property type="entry name" value="MANNOSYL-D-GLYCERATE TRANSPORT/METABOLISM SYSTEM REPRESSOR MNGR-RELATED"/>
    <property type="match status" value="1"/>
</dbReference>
<dbReference type="PANTHER" id="PTHR44846:SF1">
    <property type="entry name" value="MANNOSYL-D-GLYCERATE TRANSPORT_METABOLISM SYSTEM REPRESSOR MNGR-RELATED"/>
    <property type="match status" value="1"/>
</dbReference>
<keyword evidence="3" id="KW-0804">Transcription</keyword>
<dbReference type="CDD" id="cd07377">
    <property type="entry name" value="WHTH_GntR"/>
    <property type="match status" value="1"/>
</dbReference>
<evidence type="ECO:0000256" key="4">
    <source>
        <dbReference type="SAM" id="MobiDB-lite"/>
    </source>
</evidence>
<dbReference type="PROSITE" id="PS50949">
    <property type="entry name" value="HTH_GNTR"/>
    <property type="match status" value="1"/>
</dbReference>
<dbReference type="EMBL" id="CABVPY010000004">
    <property type="protein sequence ID" value="VWB23993.1"/>
    <property type="molecule type" value="Genomic_DNA"/>
</dbReference>
<evidence type="ECO:0000256" key="3">
    <source>
        <dbReference type="ARBA" id="ARBA00023163"/>
    </source>
</evidence>
<dbReference type="InterPro" id="IPR000524">
    <property type="entry name" value="Tscrpt_reg_HTH_GntR"/>
</dbReference>